<gene>
    <name evidence="1" type="ORF">Bca52824_059863</name>
</gene>
<name>A0A8X7R0C5_BRACI</name>
<comment type="caution">
    <text evidence="1">The sequence shown here is derived from an EMBL/GenBank/DDBJ whole genome shotgun (WGS) entry which is preliminary data.</text>
</comment>
<proteinExistence type="predicted"/>
<dbReference type="OrthoDB" id="10665123at2759"/>
<sequence>MSQVKAFRQGECIHIFRKAFQLIRYDMFAIVVKAFRKTLWIHSPFRAELYVNKTIHWRIYFIHIYMVRHNAMKMLASKVAYTYQEPQKHSSDEKYNKKNMIVYSVVENDLIDSAASVPDRPLNV</sequence>
<dbReference type="AlphaFoldDB" id="A0A8X7R0C5"/>
<dbReference type="EMBL" id="JAAMPC010000012">
    <property type="protein sequence ID" value="KAG2277308.1"/>
    <property type="molecule type" value="Genomic_DNA"/>
</dbReference>
<dbReference type="Proteomes" id="UP000886595">
    <property type="component" value="Unassembled WGS sequence"/>
</dbReference>
<protein>
    <submittedName>
        <fullName evidence="1">Uncharacterized protein</fullName>
    </submittedName>
</protein>
<accession>A0A8X7R0C5</accession>
<evidence type="ECO:0000313" key="1">
    <source>
        <dbReference type="EMBL" id="KAG2277308.1"/>
    </source>
</evidence>
<reference evidence="1 2" key="1">
    <citation type="submission" date="2020-02" db="EMBL/GenBank/DDBJ databases">
        <authorList>
            <person name="Ma Q."/>
            <person name="Huang Y."/>
            <person name="Song X."/>
            <person name="Pei D."/>
        </authorList>
    </citation>
    <scope>NUCLEOTIDE SEQUENCE [LARGE SCALE GENOMIC DNA]</scope>
    <source>
        <strain evidence="1">Sxm20200214</strain>
        <tissue evidence="1">Leaf</tissue>
    </source>
</reference>
<organism evidence="1 2">
    <name type="scientific">Brassica carinata</name>
    <name type="common">Ethiopian mustard</name>
    <name type="synonym">Abyssinian cabbage</name>
    <dbReference type="NCBI Taxonomy" id="52824"/>
    <lineage>
        <taxon>Eukaryota</taxon>
        <taxon>Viridiplantae</taxon>
        <taxon>Streptophyta</taxon>
        <taxon>Embryophyta</taxon>
        <taxon>Tracheophyta</taxon>
        <taxon>Spermatophyta</taxon>
        <taxon>Magnoliopsida</taxon>
        <taxon>eudicotyledons</taxon>
        <taxon>Gunneridae</taxon>
        <taxon>Pentapetalae</taxon>
        <taxon>rosids</taxon>
        <taxon>malvids</taxon>
        <taxon>Brassicales</taxon>
        <taxon>Brassicaceae</taxon>
        <taxon>Brassiceae</taxon>
        <taxon>Brassica</taxon>
    </lineage>
</organism>
<evidence type="ECO:0000313" key="2">
    <source>
        <dbReference type="Proteomes" id="UP000886595"/>
    </source>
</evidence>
<keyword evidence="2" id="KW-1185">Reference proteome</keyword>